<sequence length="297" mass="31667">MPLLVRAGLVLLVGCLAVAGLVLAITDGPPVLHARAEGGSRVDDFTGDETPRPESGTSPSGTPTEPAETPSPSGSESPSPEESDDTDGESGGGFGGSDDDSGSHEDDLTATTPPREPDSPRPTDSPEPTDEPSEPSEEPTDEPSEDPSDEPTDQPTTEPSEEPTEDPDPPLIDLFRSEEQLLESADESREEAGCPALRIDPRLTVAAREHSEDMRERLYFSHVNPDGETPQDRAADEGYTAPVGENLSHGLRNAEQVVRDWKGEERDRLLDCSYTSAGVGVERGLLTSWWTLMLGTG</sequence>
<dbReference type="Pfam" id="PF04886">
    <property type="entry name" value="PT"/>
    <property type="match status" value="1"/>
</dbReference>
<feature type="compositionally biased region" description="Basic and acidic residues" evidence="3">
    <location>
        <begin position="36"/>
        <end position="52"/>
    </location>
</feature>
<dbReference type="Proteomes" id="UP000295217">
    <property type="component" value="Unassembled WGS sequence"/>
</dbReference>
<dbReference type="InterPro" id="IPR035940">
    <property type="entry name" value="CAP_sf"/>
</dbReference>
<organism evidence="5 6">
    <name type="scientific">Jiangella aurantiaca</name>
    <dbReference type="NCBI Taxonomy" id="2530373"/>
    <lineage>
        <taxon>Bacteria</taxon>
        <taxon>Bacillati</taxon>
        <taxon>Actinomycetota</taxon>
        <taxon>Actinomycetes</taxon>
        <taxon>Jiangellales</taxon>
        <taxon>Jiangellaceae</taxon>
        <taxon>Jiangella</taxon>
    </lineage>
</organism>
<feature type="region of interest" description="Disordered" evidence="3">
    <location>
        <begin position="36"/>
        <end position="196"/>
    </location>
</feature>
<evidence type="ECO:0000313" key="5">
    <source>
        <dbReference type="EMBL" id="TDD66979.1"/>
    </source>
</evidence>
<feature type="compositionally biased region" description="Acidic residues" evidence="3">
    <location>
        <begin position="127"/>
        <end position="152"/>
    </location>
</feature>
<proteinExistence type="predicted"/>
<keyword evidence="6" id="KW-1185">Reference proteome</keyword>
<evidence type="ECO:0000256" key="2">
    <source>
        <dbReference type="ARBA" id="ARBA00022737"/>
    </source>
</evidence>
<dbReference type="PANTHER" id="PTHR31157:SF1">
    <property type="entry name" value="SCP DOMAIN-CONTAINING PROTEIN"/>
    <property type="match status" value="1"/>
</dbReference>
<feature type="compositionally biased region" description="Acidic residues" evidence="3">
    <location>
        <begin position="159"/>
        <end position="168"/>
    </location>
</feature>
<dbReference type="SUPFAM" id="SSF55797">
    <property type="entry name" value="PR-1-like"/>
    <property type="match status" value="1"/>
</dbReference>
<reference evidence="5 6" key="1">
    <citation type="submission" date="2019-02" db="EMBL/GenBank/DDBJ databases">
        <title>Draft genome sequences of novel Actinobacteria.</title>
        <authorList>
            <person name="Sahin N."/>
            <person name="Ay H."/>
            <person name="Saygin H."/>
        </authorList>
    </citation>
    <scope>NUCLEOTIDE SEQUENCE [LARGE SCALE GENOMIC DNA]</scope>
    <source>
        <strain evidence="5 6">8K307</strain>
    </source>
</reference>
<feature type="domain" description="SCP" evidence="4">
    <location>
        <begin position="188"/>
        <end position="283"/>
    </location>
</feature>
<dbReference type="PANTHER" id="PTHR31157">
    <property type="entry name" value="SCP DOMAIN-CONTAINING PROTEIN"/>
    <property type="match status" value="1"/>
</dbReference>
<dbReference type="EMBL" id="SMLB01000033">
    <property type="protein sequence ID" value="TDD66979.1"/>
    <property type="molecule type" value="Genomic_DNA"/>
</dbReference>
<comment type="caution">
    <text evidence="5">The sequence shown here is derived from an EMBL/GenBank/DDBJ whole genome shotgun (WGS) entry which is preliminary data.</text>
</comment>
<evidence type="ECO:0000313" key="6">
    <source>
        <dbReference type="Proteomes" id="UP000295217"/>
    </source>
</evidence>
<dbReference type="RefSeq" id="WP_132104968.1">
    <property type="nucleotide sequence ID" value="NZ_SMLB01000033.1"/>
</dbReference>
<dbReference type="Gene3D" id="3.40.33.10">
    <property type="entry name" value="CAP"/>
    <property type="match status" value="1"/>
</dbReference>
<evidence type="ECO:0000256" key="3">
    <source>
        <dbReference type="SAM" id="MobiDB-lite"/>
    </source>
</evidence>
<evidence type="ECO:0000256" key="1">
    <source>
        <dbReference type="ARBA" id="ARBA00022729"/>
    </source>
</evidence>
<dbReference type="OrthoDB" id="68195at2"/>
<keyword evidence="1" id="KW-0732">Signal</keyword>
<feature type="compositionally biased region" description="Acidic residues" evidence="3">
    <location>
        <begin position="79"/>
        <end position="88"/>
    </location>
</feature>
<dbReference type="InterPro" id="IPR006970">
    <property type="entry name" value="PT"/>
</dbReference>
<keyword evidence="2" id="KW-0677">Repeat</keyword>
<protein>
    <recommendedName>
        <fullName evidence="4">SCP domain-containing protein</fullName>
    </recommendedName>
</protein>
<dbReference type="AlphaFoldDB" id="A0A4R5A812"/>
<dbReference type="CDD" id="cd05379">
    <property type="entry name" value="CAP_bacterial"/>
    <property type="match status" value="1"/>
</dbReference>
<dbReference type="Pfam" id="PF00188">
    <property type="entry name" value="CAP"/>
    <property type="match status" value="1"/>
</dbReference>
<gene>
    <name evidence="5" type="ORF">E1262_20355</name>
</gene>
<accession>A0A4R5A812</accession>
<evidence type="ECO:0000259" key="4">
    <source>
        <dbReference type="Pfam" id="PF00188"/>
    </source>
</evidence>
<dbReference type="InterPro" id="IPR014044">
    <property type="entry name" value="CAP_dom"/>
</dbReference>
<feature type="compositionally biased region" description="Low complexity" evidence="3">
    <location>
        <begin position="53"/>
        <end position="78"/>
    </location>
</feature>
<name>A0A4R5A812_9ACTN</name>